<dbReference type="EMBL" id="LAZR01024203">
    <property type="protein sequence ID" value="KKL75949.1"/>
    <property type="molecule type" value="Genomic_DNA"/>
</dbReference>
<feature type="non-terminal residue" evidence="1">
    <location>
        <position position="129"/>
    </location>
</feature>
<accession>A0A0F9EPH2</accession>
<protein>
    <submittedName>
        <fullName evidence="1">Uncharacterized protein</fullName>
    </submittedName>
</protein>
<proteinExistence type="predicted"/>
<name>A0A0F9EPH2_9ZZZZ</name>
<organism evidence="1">
    <name type="scientific">marine sediment metagenome</name>
    <dbReference type="NCBI Taxonomy" id="412755"/>
    <lineage>
        <taxon>unclassified sequences</taxon>
        <taxon>metagenomes</taxon>
        <taxon>ecological metagenomes</taxon>
    </lineage>
</organism>
<comment type="caution">
    <text evidence="1">The sequence shown here is derived from an EMBL/GenBank/DDBJ whole genome shotgun (WGS) entry which is preliminary data.</text>
</comment>
<dbReference type="AlphaFoldDB" id="A0A0F9EPH2"/>
<sequence length="129" mass="14143">MANFGDTYTGIDNFSNVVDIVNQVAEVLELEYAVMGNLVTRREIPRGQDVVRIPYQTARFEAQDYTDGDEIPAGQAVGINTIDLSTNELQITFRITPRGLRQPAVDLAAMAGDMKAKAQAEALEVRLLA</sequence>
<evidence type="ECO:0000313" key="1">
    <source>
        <dbReference type="EMBL" id="KKL75949.1"/>
    </source>
</evidence>
<reference evidence="1" key="1">
    <citation type="journal article" date="2015" name="Nature">
        <title>Complex archaea that bridge the gap between prokaryotes and eukaryotes.</title>
        <authorList>
            <person name="Spang A."/>
            <person name="Saw J.H."/>
            <person name="Jorgensen S.L."/>
            <person name="Zaremba-Niedzwiedzka K."/>
            <person name="Martijn J."/>
            <person name="Lind A.E."/>
            <person name="van Eijk R."/>
            <person name="Schleper C."/>
            <person name="Guy L."/>
            <person name="Ettema T.J."/>
        </authorList>
    </citation>
    <scope>NUCLEOTIDE SEQUENCE</scope>
</reference>
<gene>
    <name evidence="1" type="ORF">LCGC14_2049740</name>
</gene>